<protein>
    <submittedName>
        <fullName evidence="8">Biopolymer transport protein ExbD</fullName>
    </submittedName>
</protein>
<dbReference type="PANTHER" id="PTHR30558:SF3">
    <property type="entry name" value="BIOPOLYMER TRANSPORT PROTEIN EXBD-RELATED"/>
    <property type="match status" value="1"/>
</dbReference>
<evidence type="ECO:0000256" key="4">
    <source>
        <dbReference type="ARBA" id="ARBA00022692"/>
    </source>
</evidence>
<dbReference type="PANTHER" id="PTHR30558">
    <property type="entry name" value="EXBD MEMBRANE COMPONENT OF PMF-DRIVEN MACROMOLECULE IMPORT SYSTEM"/>
    <property type="match status" value="1"/>
</dbReference>
<comment type="subcellular location">
    <subcellularLocation>
        <location evidence="1">Cell membrane</location>
        <topology evidence="1">Single-pass membrane protein</topology>
    </subcellularLocation>
    <subcellularLocation>
        <location evidence="7">Cell membrane</location>
        <topology evidence="7">Single-pass type II membrane protein</topology>
    </subcellularLocation>
</comment>
<name>A0A1H5UNF8_9RHOB</name>
<dbReference type="Pfam" id="PF02472">
    <property type="entry name" value="ExbD"/>
    <property type="match status" value="1"/>
</dbReference>
<evidence type="ECO:0000256" key="6">
    <source>
        <dbReference type="ARBA" id="ARBA00023136"/>
    </source>
</evidence>
<dbReference type="Proteomes" id="UP000236742">
    <property type="component" value="Unassembled WGS sequence"/>
</dbReference>
<evidence type="ECO:0000313" key="9">
    <source>
        <dbReference type="Proteomes" id="UP000236742"/>
    </source>
</evidence>
<reference evidence="8 9" key="1">
    <citation type="submission" date="2016-10" db="EMBL/GenBank/DDBJ databases">
        <authorList>
            <person name="de Groot N.N."/>
        </authorList>
    </citation>
    <scope>NUCLEOTIDE SEQUENCE [LARGE SCALE GENOMIC DNA]</scope>
    <source>
        <strain evidence="8 9">DSM 23413</strain>
    </source>
</reference>
<dbReference type="GO" id="GO:0005886">
    <property type="term" value="C:plasma membrane"/>
    <property type="evidence" value="ECO:0007669"/>
    <property type="project" value="UniProtKB-SubCell"/>
</dbReference>
<accession>A0A1H5UNF8</accession>
<dbReference type="InterPro" id="IPR003400">
    <property type="entry name" value="ExbD"/>
</dbReference>
<dbReference type="EMBL" id="FNVD01000004">
    <property type="protein sequence ID" value="SEF76589.1"/>
    <property type="molecule type" value="Genomic_DNA"/>
</dbReference>
<sequence>MFAFAEPRPRRRPSLTPMIDVVFLLLVFFMLASRFGHETALPLTAGGAGDVSWEGPPRLITVLPDIVTLNGGPAEIDTLAERLAPLMPEPDAPVLVRAGNGTRLARLIAVIDALRAAGLTRLVIVE</sequence>
<evidence type="ECO:0000256" key="2">
    <source>
        <dbReference type="ARBA" id="ARBA00005811"/>
    </source>
</evidence>
<dbReference type="Gene3D" id="3.30.420.270">
    <property type="match status" value="1"/>
</dbReference>
<proteinExistence type="inferred from homology"/>
<dbReference type="RefSeq" id="WP_104007392.1">
    <property type="nucleotide sequence ID" value="NZ_FNVD01000004.1"/>
</dbReference>
<dbReference type="GO" id="GO:0022857">
    <property type="term" value="F:transmembrane transporter activity"/>
    <property type="evidence" value="ECO:0007669"/>
    <property type="project" value="InterPro"/>
</dbReference>
<keyword evidence="6" id="KW-0472">Membrane</keyword>
<evidence type="ECO:0000313" key="8">
    <source>
        <dbReference type="EMBL" id="SEF76589.1"/>
    </source>
</evidence>
<keyword evidence="4 7" id="KW-0812">Transmembrane</keyword>
<dbReference type="AlphaFoldDB" id="A0A1H5UNF8"/>
<dbReference type="GO" id="GO:0015031">
    <property type="term" value="P:protein transport"/>
    <property type="evidence" value="ECO:0007669"/>
    <property type="project" value="UniProtKB-KW"/>
</dbReference>
<keyword evidence="9" id="KW-1185">Reference proteome</keyword>
<evidence type="ECO:0000256" key="5">
    <source>
        <dbReference type="ARBA" id="ARBA00022989"/>
    </source>
</evidence>
<comment type="similarity">
    <text evidence="2 7">Belongs to the ExbD/TolR family.</text>
</comment>
<dbReference type="OrthoDB" id="5456447at2"/>
<evidence type="ECO:0000256" key="3">
    <source>
        <dbReference type="ARBA" id="ARBA00022475"/>
    </source>
</evidence>
<evidence type="ECO:0000256" key="7">
    <source>
        <dbReference type="RuleBase" id="RU003879"/>
    </source>
</evidence>
<keyword evidence="7" id="KW-0653">Protein transport</keyword>
<keyword evidence="5" id="KW-1133">Transmembrane helix</keyword>
<keyword evidence="7" id="KW-0813">Transport</keyword>
<organism evidence="8 9">
    <name type="scientific">Jhaorihella thermophila</name>
    <dbReference type="NCBI Taxonomy" id="488547"/>
    <lineage>
        <taxon>Bacteria</taxon>
        <taxon>Pseudomonadati</taxon>
        <taxon>Pseudomonadota</taxon>
        <taxon>Alphaproteobacteria</taxon>
        <taxon>Rhodobacterales</taxon>
        <taxon>Paracoccaceae</taxon>
        <taxon>Jhaorihella</taxon>
    </lineage>
</organism>
<gene>
    <name evidence="8" type="ORF">SAMN05421751_104175</name>
</gene>
<evidence type="ECO:0000256" key="1">
    <source>
        <dbReference type="ARBA" id="ARBA00004162"/>
    </source>
</evidence>
<keyword evidence="3" id="KW-1003">Cell membrane</keyword>